<evidence type="ECO:0000313" key="2">
    <source>
        <dbReference type="EMBL" id="AIF34819.1"/>
    </source>
</evidence>
<organism evidence="2 3">
    <name type="scientific">Sewage-associated circular DNA virus-7</name>
    <dbReference type="NCBI Taxonomy" id="1519396"/>
    <lineage>
        <taxon>Viruses</taxon>
        <taxon>Monodnaviria</taxon>
        <taxon>Shotokuvirae</taxon>
        <taxon>Cressdnaviricota</taxon>
        <taxon>Arfiviricetes</taxon>
        <taxon>Saturnivirales</taxon>
        <taxon>Kanorauviridae</taxon>
        <taxon>Ninurtavirus</taxon>
        <taxon>Ninurtavirus wagopi</taxon>
    </lineage>
</organism>
<proteinExistence type="predicted"/>
<reference evidence="2 3" key="1">
    <citation type="journal article" date="2014" name="Infect. Genet. Evol.">
        <title>Diverse small circular single-stranded DNA viruses identified in a freshwater pond on the McMurdo Ice Shelf (Antarctica).</title>
        <authorList>
            <person name="Zawar-Reza P."/>
            <person name="Arguello-Astorga G.R."/>
            <person name="Kraberger S."/>
            <person name="Julian L."/>
            <person name="Stainton D."/>
            <person name="Broady P.A."/>
            <person name="Varsani A."/>
        </authorList>
    </citation>
    <scope>NUCLEOTIDE SEQUENCE [LARGE SCALE GENOMIC DNA]</scope>
    <source>
        <strain evidence="2">SaCV-7_NZ-BS3976-2012</strain>
    </source>
</reference>
<feature type="region of interest" description="Disordered" evidence="1">
    <location>
        <begin position="81"/>
        <end position="131"/>
    </location>
</feature>
<accession>A0A075IZN8</accession>
<evidence type="ECO:0000313" key="3">
    <source>
        <dbReference type="Proteomes" id="UP000274821"/>
    </source>
</evidence>
<name>A0A075IZN8_9VIRU</name>
<keyword evidence="3" id="KW-1185">Reference proteome</keyword>
<feature type="compositionally biased region" description="Low complexity" evidence="1">
    <location>
        <begin position="110"/>
        <end position="122"/>
    </location>
</feature>
<feature type="compositionally biased region" description="Pro residues" evidence="1">
    <location>
        <begin position="88"/>
        <end position="99"/>
    </location>
</feature>
<feature type="compositionally biased region" description="Low complexity" evidence="1">
    <location>
        <begin position="30"/>
        <end position="39"/>
    </location>
</feature>
<sequence>MTHSQPHLLYKQAIPPKKYLNMTWQEGKESTGCSPSPTRSSRRTYPRLSPGFADNSNSVLEGTSIGRPSWRSARRVLWPRSKQSSAPPCMPKSPDPLPPVTTFGRKILESPEPSSSSESGPSNATIPETGMPSGKWPLPAISVESPLVFGFRVIGLCGPSALTIRSRLEWSELASYSGVVLGLESLAALGTKPVWTLTLRIQTQNFGVGTMVRETLLSMNLEEESMSLTSSDGSTAIQSTWKLKEAQLPSVVNVFGSHPI</sequence>
<reference evidence="2 3" key="2">
    <citation type="journal article" date="2015" name="Infect. Genet. Evol.">
        <title>Characterisation of a diverse range of circular replication-associated protein encoding DNA viruses recovered from a sewage treatment oxidation pond.</title>
        <authorList>
            <person name="Kraberger S."/>
            <person name="Arguello-Astorga G.R."/>
            <person name="Greenfield L.G."/>
            <person name="Galilee C."/>
            <person name="Law D."/>
            <person name="Martin D.P."/>
            <person name="Varsani A."/>
        </authorList>
    </citation>
    <scope>NUCLEOTIDE SEQUENCE [LARGE SCALE GENOMIC DNA]</scope>
    <source>
        <strain evidence="2">SaCV-7_NZ-BS3976-2012</strain>
    </source>
</reference>
<dbReference type="Proteomes" id="UP000274821">
    <property type="component" value="Segment"/>
</dbReference>
<evidence type="ECO:0000256" key="1">
    <source>
        <dbReference type="SAM" id="MobiDB-lite"/>
    </source>
</evidence>
<dbReference type="EMBL" id="KJ547631">
    <property type="protein sequence ID" value="AIF34819.1"/>
    <property type="molecule type" value="Genomic_DNA"/>
</dbReference>
<protein>
    <submittedName>
        <fullName evidence="2">Uncharacterized protein</fullName>
    </submittedName>
</protein>
<feature type="region of interest" description="Disordered" evidence="1">
    <location>
        <begin position="23"/>
        <end position="65"/>
    </location>
</feature>